<evidence type="ECO:0000256" key="1">
    <source>
        <dbReference type="SAM" id="MobiDB-lite"/>
    </source>
</evidence>
<reference evidence="2" key="1">
    <citation type="journal article" date="2020" name="Stud. Mycol.">
        <title>101 Dothideomycetes genomes: a test case for predicting lifestyles and emergence of pathogens.</title>
        <authorList>
            <person name="Haridas S."/>
            <person name="Albert R."/>
            <person name="Binder M."/>
            <person name="Bloem J."/>
            <person name="Labutti K."/>
            <person name="Salamov A."/>
            <person name="Andreopoulos B."/>
            <person name="Baker S."/>
            <person name="Barry K."/>
            <person name="Bills G."/>
            <person name="Bluhm B."/>
            <person name="Cannon C."/>
            <person name="Castanera R."/>
            <person name="Culley D."/>
            <person name="Daum C."/>
            <person name="Ezra D."/>
            <person name="Gonzalez J."/>
            <person name="Henrissat B."/>
            <person name="Kuo A."/>
            <person name="Liang C."/>
            <person name="Lipzen A."/>
            <person name="Lutzoni F."/>
            <person name="Magnuson J."/>
            <person name="Mondo S."/>
            <person name="Nolan M."/>
            <person name="Ohm R."/>
            <person name="Pangilinan J."/>
            <person name="Park H.-J."/>
            <person name="Ramirez L."/>
            <person name="Alfaro M."/>
            <person name="Sun H."/>
            <person name="Tritt A."/>
            <person name="Yoshinaga Y."/>
            <person name="Zwiers L.-H."/>
            <person name="Turgeon B."/>
            <person name="Goodwin S."/>
            <person name="Spatafora J."/>
            <person name="Crous P."/>
            <person name="Grigoriev I."/>
        </authorList>
    </citation>
    <scope>NUCLEOTIDE SEQUENCE</scope>
    <source>
        <strain evidence="2">CBS 269.34</strain>
    </source>
</reference>
<organism evidence="2 3">
    <name type="scientific">Lophium mytilinum</name>
    <dbReference type="NCBI Taxonomy" id="390894"/>
    <lineage>
        <taxon>Eukaryota</taxon>
        <taxon>Fungi</taxon>
        <taxon>Dikarya</taxon>
        <taxon>Ascomycota</taxon>
        <taxon>Pezizomycotina</taxon>
        <taxon>Dothideomycetes</taxon>
        <taxon>Pleosporomycetidae</taxon>
        <taxon>Mytilinidiales</taxon>
        <taxon>Mytilinidiaceae</taxon>
        <taxon>Lophium</taxon>
    </lineage>
</organism>
<keyword evidence="3" id="KW-1185">Reference proteome</keyword>
<sequence>MWKAPETALPSPSHCQRHPTVWSTLVSKSKPTSKEVPTYFRLARLPFSLASFWCRSQLLTIPLSLRVATLANSCRFPSREATISTYNSLSSSAIARISSRNRPRQRRISSSFSVSPVGSSSKSNAFCSCFSTSAFSHPTRNGAPCGPEAGAAQAPAGAITGRRAAAYGPSSGGRSSFRGGGAVWARSRRAGRDSSSMLPGGLLVVYARGRRPGRGCGGGSKGGKALAKRGSTSSRYSLLGSWWVILTRVSGRRGS</sequence>
<gene>
    <name evidence="2" type="ORF">BU16DRAFT_322072</name>
</gene>
<dbReference type="EMBL" id="MU004186">
    <property type="protein sequence ID" value="KAF2497693.1"/>
    <property type="molecule type" value="Genomic_DNA"/>
</dbReference>
<feature type="region of interest" description="Disordered" evidence="1">
    <location>
        <begin position="97"/>
        <end position="122"/>
    </location>
</feature>
<evidence type="ECO:0000313" key="3">
    <source>
        <dbReference type="Proteomes" id="UP000799750"/>
    </source>
</evidence>
<accession>A0A6A6R1H9</accession>
<dbReference type="Proteomes" id="UP000799750">
    <property type="component" value="Unassembled WGS sequence"/>
</dbReference>
<proteinExistence type="predicted"/>
<evidence type="ECO:0000313" key="2">
    <source>
        <dbReference type="EMBL" id="KAF2497693.1"/>
    </source>
</evidence>
<protein>
    <submittedName>
        <fullName evidence="2">Uncharacterized protein</fullName>
    </submittedName>
</protein>
<name>A0A6A6R1H9_9PEZI</name>
<dbReference type="AlphaFoldDB" id="A0A6A6R1H9"/>
<feature type="compositionally biased region" description="Low complexity" evidence="1">
    <location>
        <begin position="108"/>
        <end position="122"/>
    </location>
</feature>